<sequence>MLGMAQIWAHQAIRLQINKRLNDHGCSPRQGSLIRNLKWIGERIRMSHLARQFQRCASRVSTRNDNKHADNSIAVDLGDEGEGNVKDQDMHGPTYLALLRNLGWKDEDDENVRFSSKPSKQNDSLSVQISDSSVTHAPAGFQVRASRRHKGEIQRELLGLKRKACTFFETPRGD</sequence>
<evidence type="ECO:0000313" key="3">
    <source>
        <dbReference type="Proteomes" id="UP000325577"/>
    </source>
</evidence>
<proteinExistence type="predicted"/>
<dbReference type="PANTHER" id="PTHR47553">
    <property type="entry name" value="MYOSIN-11"/>
    <property type="match status" value="1"/>
</dbReference>
<dbReference type="Proteomes" id="UP000325577">
    <property type="component" value="Linkage Group LG6"/>
</dbReference>
<accession>A0A5J4ZMY6</accession>
<name>A0A5J4ZMY6_9ASTE</name>
<evidence type="ECO:0000256" key="1">
    <source>
        <dbReference type="SAM" id="MobiDB-lite"/>
    </source>
</evidence>
<reference evidence="2 3" key="1">
    <citation type="submission" date="2019-09" db="EMBL/GenBank/DDBJ databases">
        <title>A chromosome-level genome assembly of the Chinese tupelo Nyssa sinensis.</title>
        <authorList>
            <person name="Yang X."/>
            <person name="Kang M."/>
            <person name="Yang Y."/>
            <person name="Xiong H."/>
            <person name="Wang M."/>
            <person name="Zhang Z."/>
            <person name="Wang Z."/>
            <person name="Wu H."/>
            <person name="Ma T."/>
            <person name="Liu J."/>
            <person name="Xi Z."/>
        </authorList>
    </citation>
    <scope>NUCLEOTIDE SEQUENCE [LARGE SCALE GENOMIC DNA]</scope>
    <source>
        <strain evidence="2">J267</strain>
        <tissue evidence="2">Leaf</tissue>
    </source>
</reference>
<feature type="compositionally biased region" description="Polar residues" evidence="1">
    <location>
        <begin position="113"/>
        <end position="132"/>
    </location>
</feature>
<keyword evidence="3" id="KW-1185">Reference proteome</keyword>
<dbReference type="EMBL" id="CM018049">
    <property type="protein sequence ID" value="KAA8519940.1"/>
    <property type="molecule type" value="Genomic_DNA"/>
</dbReference>
<dbReference type="AlphaFoldDB" id="A0A5J4ZMY6"/>
<protein>
    <submittedName>
        <fullName evidence="2">Uncharacterized protein</fullName>
    </submittedName>
</protein>
<dbReference type="PANTHER" id="PTHR47553:SF1">
    <property type="entry name" value="RING_FYVE_PHD ZINC FINGER SUPERFAMILY PROTEIN"/>
    <property type="match status" value="1"/>
</dbReference>
<evidence type="ECO:0000313" key="2">
    <source>
        <dbReference type="EMBL" id="KAA8519940.1"/>
    </source>
</evidence>
<feature type="region of interest" description="Disordered" evidence="1">
    <location>
        <begin position="109"/>
        <end position="132"/>
    </location>
</feature>
<gene>
    <name evidence="2" type="ORF">F0562_014150</name>
</gene>
<organism evidence="2 3">
    <name type="scientific">Nyssa sinensis</name>
    <dbReference type="NCBI Taxonomy" id="561372"/>
    <lineage>
        <taxon>Eukaryota</taxon>
        <taxon>Viridiplantae</taxon>
        <taxon>Streptophyta</taxon>
        <taxon>Embryophyta</taxon>
        <taxon>Tracheophyta</taxon>
        <taxon>Spermatophyta</taxon>
        <taxon>Magnoliopsida</taxon>
        <taxon>eudicotyledons</taxon>
        <taxon>Gunneridae</taxon>
        <taxon>Pentapetalae</taxon>
        <taxon>asterids</taxon>
        <taxon>Cornales</taxon>
        <taxon>Nyssaceae</taxon>
        <taxon>Nyssa</taxon>
    </lineage>
</organism>